<sequence length="273" mass="33017">MRISYNFFFNKKPINKKEEEQKQKEANKNPSQWDNLGFLIEELREKNKHKNLLLPPQDPKYQGKLTLVIELDDILVHTFQPDEHEAYLNAPLRYFLQKIRINNKKKRDHDFYFELKEYDTYVSVYKRPYLDDFLKYIRENHEAILFTRGVKEYCSKVLELIDPEKSFAHILTNEDCDRVIYEPEDMDEYVKDLQRLGRDMKKVVYIDNQPINFWTAPDNAFPIPPYFGELNNDDQSFKEIQESLNYLSSLDDVREYLQEEFQIKEILKSSRFL</sequence>
<dbReference type="EMBL" id="GL984250">
    <property type="protein sequence ID" value="EGR28390.1"/>
    <property type="molecule type" value="Genomic_DNA"/>
</dbReference>
<dbReference type="PANTHER" id="PTHR12210">
    <property type="entry name" value="DULLARD PROTEIN PHOSPHATASE"/>
    <property type="match status" value="1"/>
</dbReference>
<keyword evidence="1" id="KW-0809">Transit peptide</keyword>
<keyword evidence="4" id="KW-1185">Reference proteome</keyword>
<dbReference type="OrthoDB" id="277011at2759"/>
<keyword evidence="1" id="KW-0496">Mitochondrion</keyword>
<comment type="function">
    <text evidence="1">Essential component of the TIM23 complex, a complex that mediates the translocation of transit peptide-containing proteins across the mitochondrial inner membrane.</text>
</comment>
<keyword evidence="1" id="KW-0811">Translocation</keyword>
<dbReference type="OMA" id="SIMRDRN"/>
<dbReference type="CDD" id="cd07521">
    <property type="entry name" value="HAD_FCP1-like"/>
    <property type="match status" value="1"/>
</dbReference>
<dbReference type="SUPFAM" id="SSF56784">
    <property type="entry name" value="HAD-like"/>
    <property type="match status" value="1"/>
</dbReference>
<dbReference type="InParanoid" id="G0R2B4"/>
<dbReference type="RefSeq" id="XP_004027735.1">
    <property type="nucleotide sequence ID" value="XM_004027686.1"/>
</dbReference>
<dbReference type="InterPro" id="IPR004274">
    <property type="entry name" value="FCP1_dom"/>
</dbReference>
<comment type="subcellular location">
    <subcellularLocation>
        <location evidence="1">Mitochondrion inner membrane</location>
        <topology evidence="1">Single-pass membrane protein</topology>
    </subcellularLocation>
</comment>
<dbReference type="GO" id="GO:0005744">
    <property type="term" value="C:TIM23 mitochondrial import inner membrane translocase complex"/>
    <property type="evidence" value="ECO:0007669"/>
    <property type="project" value="UniProtKB-UniRule"/>
</dbReference>
<dbReference type="eggNOG" id="KOG1605">
    <property type="taxonomic scope" value="Eukaryota"/>
</dbReference>
<evidence type="ECO:0000259" key="2">
    <source>
        <dbReference type="PROSITE" id="PS50969"/>
    </source>
</evidence>
<dbReference type="Pfam" id="PF03031">
    <property type="entry name" value="NIF"/>
    <property type="match status" value="1"/>
</dbReference>
<dbReference type="InterPro" id="IPR036412">
    <property type="entry name" value="HAD-like_sf"/>
</dbReference>
<dbReference type="InterPro" id="IPR050365">
    <property type="entry name" value="TIM50"/>
</dbReference>
<dbReference type="PROSITE" id="PS50969">
    <property type="entry name" value="FCP1"/>
    <property type="match status" value="1"/>
</dbReference>
<name>G0R2B4_ICHMU</name>
<dbReference type="GO" id="GO:0015031">
    <property type="term" value="P:protein transport"/>
    <property type="evidence" value="ECO:0007669"/>
    <property type="project" value="UniProtKB-KW"/>
</dbReference>
<gene>
    <name evidence="3" type="ORF">IMG5_176460</name>
</gene>
<dbReference type="InterPro" id="IPR023214">
    <property type="entry name" value="HAD_sf"/>
</dbReference>
<dbReference type="STRING" id="857967.G0R2B4"/>
<protein>
    <recommendedName>
        <fullName evidence="1">Mitochondrial import inner membrane translocase subunit TIM50</fullName>
    </recommendedName>
</protein>
<organism evidence="3 4">
    <name type="scientific">Ichthyophthirius multifiliis</name>
    <name type="common">White spot disease agent</name>
    <name type="synonym">Ich</name>
    <dbReference type="NCBI Taxonomy" id="5932"/>
    <lineage>
        <taxon>Eukaryota</taxon>
        <taxon>Sar</taxon>
        <taxon>Alveolata</taxon>
        <taxon>Ciliophora</taxon>
        <taxon>Intramacronucleata</taxon>
        <taxon>Oligohymenophorea</taxon>
        <taxon>Hymenostomatida</taxon>
        <taxon>Ophryoglenina</taxon>
        <taxon>Ichthyophthirius</taxon>
    </lineage>
</organism>
<reference evidence="3 4" key="1">
    <citation type="submission" date="2011-07" db="EMBL/GenBank/DDBJ databases">
        <authorList>
            <person name="Coyne R."/>
            <person name="Brami D."/>
            <person name="Johnson J."/>
            <person name="Hostetler J."/>
            <person name="Hannick L."/>
            <person name="Clark T."/>
            <person name="Cassidy-Hanley D."/>
            <person name="Inman J."/>
        </authorList>
    </citation>
    <scope>NUCLEOTIDE SEQUENCE [LARGE SCALE GENOMIC DNA]</scope>
    <source>
        <strain evidence="3 4">G5</strain>
    </source>
</reference>
<keyword evidence="1" id="KW-0653">Protein transport</keyword>
<keyword evidence="3" id="KW-0378">Hydrolase</keyword>
<evidence type="ECO:0000313" key="3">
    <source>
        <dbReference type="EMBL" id="EGR28390.1"/>
    </source>
</evidence>
<dbReference type="GO" id="GO:0016787">
    <property type="term" value="F:hydrolase activity"/>
    <property type="evidence" value="ECO:0007669"/>
    <property type="project" value="UniProtKB-KW"/>
</dbReference>
<comment type="subunit">
    <text evidence="1">Component of the TIM23 complex.</text>
</comment>
<dbReference type="SMART" id="SM00577">
    <property type="entry name" value="CPDc"/>
    <property type="match status" value="1"/>
</dbReference>
<dbReference type="GeneID" id="14904474"/>
<feature type="domain" description="FCP1 homology" evidence="2">
    <location>
        <begin position="60"/>
        <end position="247"/>
    </location>
</feature>
<accession>G0R2B4</accession>
<dbReference type="Proteomes" id="UP000008983">
    <property type="component" value="Unassembled WGS sequence"/>
</dbReference>
<dbReference type="AlphaFoldDB" id="G0R2B4"/>
<keyword evidence="1" id="KW-0813">Transport</keyword>
<comment type="similarity">
    <text evidence="1">Belongs to the TIM50 family.</text>
</comment>
<evidence type="ECO:0000313" key="4">
    <source>
        <dbReference type="Proteomes" id="UP000008983"/>
    </source>
</evidence>
<proteinExistence type="inferred from homology"/>
<evidence type="ECO:0000256" key="1">
    <source>
        <dbReference type="RuleBase" id="RU365079"/>
    </source>
</evidence>
<dbReference type="Gene3D" id="3.40.50.1000">
    <property type="entry name" value="HAD superfamily/HAD-like"/>
    <property type="match status" value="1"/>
</dbReference>